<dbReference type="eggNOG" id="COG0156">
    <property type="taxonomic scope" value="Bacteria"/>
</dbReference>
<feature type="region of interest" description="Disordered" evidence="5">
    <location>
        <begin position="1"/>
        <end position="21"/>
    </location>
</feature>
<evidence type="ECO:0000256" key="3">
    <source>
        <dbReference type="ARBA" id="ARBA00022898"/>
    </source>
</evidence>
<comment type="cofactor">
    <cofactor evidence="1 4">
        <name>pyridoxal 5'-phosphate</name>
        <dbReference type="ChEBI" id="CHEBI:597326"/>
    </cofactor>
</comment>
<keyword evidence="2 7" id="KW-0808">Transferase</keyword>
<protein>
    <submittedName>
        <fullName evidence="7">Serine palmitoyltransferase</fullName>
        <ecNumber evidence="7">2.3.1.50</ecNumber>
    </submittedName>
</protein>
<dbReference type="Pfam" id="PF00155">
    <property type="entry name" value="Aminotran_1_2"/>
    <property type="match status" value="1"/>
</dbReference>
<dbReference type="EC" id="2.3.1.50" evidence="7"/>
<dbReference type="SUPFAM" id="SSF53383">
    <property type="entry name" value="PLP-dependent transferases"/>
    <property type="match status" value="1"/>
</dbReference>
<dbReference type="InterPro" id="IPR015422">
    <property type="entry name" value="PyrdxlP-dep_Trfase_small"/>
</dbReference>
<organism evidence="7">
    <name type="scientific">Solibacter usitatus (strain Ellin6076)</name>
    <dbReference type="NCBI Taxonomy" id="234267"/>
    <lineage>
        <taxon>Bacteria</taxon>
        <taxon>Pseudomonadati</taxon>
        <taxon>Acidobacteriota</taxon>
        <taxon>Terriglobia</taxon>
        <taxon>Bryobacterales</taxon>
        <taxon>Solibacteraceae</taxon>
        <taxon>Candidatus Solibacter</taxon>
    </lineage>
</organism>
<dbReference type="EMBL" id="CP000473">
    <property type="protein sequence ID" value="ABJ86395.1"/>
    <property type="molecule type" value="Genomic_DNA"/>
</dbReference>
<dbReference type="GO" id="GO:0030170">
    <property type="term" value="F:pyridoxal phosphate binding"/>
    <property type="evidence" value="ECO:0007669"/>
    <property type="project" value="InterPro"/>
</dbReference>
<dbReference type="CDD" id="cd06454">
    <property type="entry name" value="KBL_like"/>
    <property type="match status" value="1"/>
</dbReference>
<evidence type="ECO:0000256" key="4">
    <source>
        <dbReference type="RuleBase" id="RU003693"/>
    </source>
</evidence>
<dbReference type="STRING" id="234267.Acid_5448"/>
<dbReference type="AlphaFoldDB" id="Q01VC0"/>
<dbReference type="InterPro" id="IPR015424">
    <property type="entry name" value="PyrdxlP-dep_Trfase"/>
</dbReference>
<evidence type="ECO:0000256" key="1">
    <source>
        <dbReference type="ARBA" id="ARBA00001933"/>
    </source>
</evidence>
<accession>Q01VC0</accession>
<dbReference type="InterPro" id="IPR015421">
    <property type="entry name" value="PyrdxlP-dep_Trfase_major"/>
</dbReference>
<evidence type="ECO:0000256" key="2">
    <source>
        <dbReference type="ARBA" id="ARBA00022679"/>
    </source>
</evidence>
<dbReference type="InParanoid" id="Q01VC0"/>
<dbReference type="Gene3D" id="3.90.1150.10">
    <property type="entry name" value="Aspartate Aminotransferase, domain 1"/>
    <property type="match status" value="1"/>
</dbReference>
<sequence>MELRTMRVSTSDITGKRKGSGSNDIFEKCRNFTRPSDLQAAGLYMYFEVFGDREGCGAGEVRMGRRKVLMFGSNDYLDLITHPKVKEASVQALKKYGSGCSGSRLLNGTLDLHVKLETELASFVHKEAAIIFGTGFQANYATLSALTEKGDVMVCDHNLHASLVEGALRSPARTVRFRHNDMDHFERCLENCPPEEKIFIVSEGVFSMEGDIADLQGILKLAKPYGARTYVDEAHGIGVLGETGAGAAEHLGVLDDVDIVMGTFSKSLASVGGFIAGERAVIDYLKHTARPFVFSASLPAASVAAVGAALQIMRKEPERRLHLLRIAQLLRDELRARGFNVLPGETAIVPVVIQQELDLCRLCKALLEEGIYINPVLRPAAAQNLLRISCTAAHTEKHVERLVNTLVRVAAELGIER</sequence>
<keyword evidence="3 4" id="KW-0663">Pyridoxal phosphate</keyword>
<dbReference type="Gene3D" id="3.40.640.10">
    <property type="entry name" value="Type I PLP-dependent aspartate aminotransferase-like (Major domain)"/>
    <property type="match status" value="1"/>
</dbReference>
<evidence type="ECO:0000313" key="7">
    <source>
        <dbReference type="EMBL" id="ABJ86395.1"/>
    </source>
</evidence>
<evidence type="ECO:0000256" key="5">
    <source>
        <dbReference type="SAM" id="MobiDB-lite"/>
    </source>
</evidence>
<dbReference type="PANTHER" id="PTHR13693:SF3">
    <property type="entry name" value="LD36009P"/>
    <property type="match status" value="1"/>
</dbReference>
<feature type="domain" description="Aminotransferase class I/classII large" evidence="6">
    <location>
        <begin position="67"/>
        <end position="405"/>
    </location>
</feature>
<name>Q01VC0_SOLUE</name>
<dbReference type="InterPro" id="IPR050087">
    <property type="entry name" value="AON_synthase_class-II"/>
</dbReference>
<proteinExistence type="inferred from homology"/>
<evidence type="ECO:0000259" key="6">
    <source>
        <dbReference type="Pfam" id="PF00155"/>
    </source>
</evidence>
<reference evidence="7" key="1">
    <citation type="submission" date="2006-10" db="EMBL/GenBank/DDBJ databases">
        <title>Complete sequence of Solibacter usitatus Ellin6076.</title>
        <authorList>
            <consortium name="US DOE Joint Genome Institute"/>
            <person name="Copeland A."/>
            <person name="Lucas S."/>
            <person name="Lapidus A."/>
            <person name="Barry K."/>
            <person name="Detter J.C."/>
            <person name="Glavina del Rio T."/>
            <person name="Hammon N."/>
            <person name="Israni S."/>
            <person name="Dalin E."/>
            <person name="Tice H."/>
            <person name="Pitluck S."/>
            <person name="Thompson L.S."/>
            <person name="Brettin T."/>
            <person name="Bruce D."/>
            <person name="Han C."/>
            <person name="Tapia R."/>
            <person name="Gilna P."/>
            <person name="Schmutz J."/>
            <person name="Larimer F."/>
            <person name="Land M."/>
            <person name="Hauser L."/>
            <person name="Kyrpides N."/>
            <person name="Mikhailova N."/>
            <person name="Janssen P.H."/>
            <person name="Kuske C.R."/>
            <person name="Richardson P."/>
        </authorList>
    </citation>
    <scope>NUCLEOTIDE SEQUENCE</scope>
    <source>
        <strain evidence="7">Ellin6076</strain>
    </source>
</reference>
<gene>
    <name evidence="7" type="ordered locus">Acid_5448</name>
</gene>
<dbReference type="HOGENOM" id="CLU_015846_11_3_0"/>
<dbReference type="GO" id="GO:0004758">
    <property type="term" value="F:serine C-palmitoyltransferase activity"/>
    <property type="evidence" value="ECO:0007669"/>
    <property type="project" value="UniProtKB-EC"/>
</dbReference>
<dbReference type="InterPro" id="IPR004839">
    <property type="entry name" value="Aminotransferase_I/II_large"/>
</dbReference>
<comment type="similarity">
    <text evidence="4">Belongs to the class-II pyridoxal-phosphate-dependent aminotransferase family.</text>
</comment>
<keyword evidence="7" id="KW-0012">Acyltransferase</keyword>
<dbReference type="InterPro" id="IPR001917">
    <property type="entry name" value="Aminotrans_II_pyridoxalP_BS"/>
</dbReference>
<dbReference type="PANTHER" id="PTHR13693">
    <property type="entry name" value="CLASS II AMINOTRANSFERASE/8-AMINO-7-OXONONANOATE SYNTHASE"/>
    <property type="match status" value="1"/>
</dbReference>
<dbReference type="PROSITE" id="PS00599">
    <property type="entry name" value="AA_TRANSFER_CLASS_2"/>
    <property type="match status" value="1"/>
</dbReference>
<dbReference type="KEGG" id="sus:Acid_5448"/>